<dbReference type="EMBL" id="CAJOBC010001064">
    <property type="protein sequence ID" value="CAF3652385.1"/>
    <property type="molecule type" value="Genomic_DNA"/>
</dbReference>
<feature type="disulfide bond" evidence="12">
    <location>
        <begin position="1135"/>
        <end position="1152"/>
    </location>
</feature>
<dbReference type="InterPro" id="IPR002049">
    <property type="entry name" value="LE_dom"/>
</dbReference>
<feature type="disulfide bond" evidence="12">
    <location>
        <begin position="873"/>
        <end position="890"/>
    </location>
</feature>
<keyword evidence="9 12" id="KW-1015">Disulfide bond</keyword>
<dbReference type="SUPFAM" id="SSF57196">
    <property type="entry name" value="EGF/Laminin"/>
    <property type="match status" value="12"/>
</dbReference>
<feature type="disulfide bond" evidence="12">
    <location>
        <begin position="844"/>
        <end position="853"/>
    </location>
</feature>
<dbReference type="InterPro" id="IPR000742">
    <property type="entry name" value="EGF"/>
</dbReference>
<dbReference type="FunFam" id="2.10.25.10:FF:000209">
    <property type="entry name" value="Laminin subunit alpha 5"/>
    <property type="match status" value="1"/>
</dbReference>
<feature type="disulfide bond" evidence="12">
    <location>
        <begin position="823"/>
        <end position="835"/>
    </location>
</feature>
<comment type="subcellular location">
    <subcellularLocation>
        <location evidence="1">Secreted</location>
        <location evidence="1">Extracellular space</location>
        <location evidence="1">Extracellular matrix</location>
        <location evidence="1">Basement membrane</location>
    </subcellularLocation>
</comment>
<dbReference type="Gene3D" id="2.170.300.10">
    <property type="entry name" value="Tie2 ligand-binding domain superfamily"/>
    <property type="match status" value="1"/>
</dbReference>
<dbReference type="FunFam" id="2.10.25.10:FF:000074">
    <property type="entry name" value="Laminin subunit alpha"/>
    <property type="match status" value="1"/>
</dbReference>
<dbReference type="FunFam" id="2.10.25.10:FF:000011">
    <property type="entry name" value="Cadherin EGF LAG seven-pass G-type receptor"/>
    <property type="match status" value="1"/>
</dbReference>
<dbReference type="FunFam" id="2.10.25.10:FF:000135">
    <property type="entry name" value="Laminin subunit beta 4"/>
    <property type="match status" value="1"/>
</dbReference>
<dbReference type="GO" id="GO:0016477">
    <property type="term" value="P:cell migration"/>
    <property type="evidence" value="ECO:0007669"/>
    <property type="project" value="TreeGrafter"/>
</dbReference>
<evidence type="ECO:0000256" key="10">
    <source>
        <dbReference type="ARBA" id="ARBA00023180"/>
    </source>
</evidence>
<keyword evidence="7" id="KW-0130">Cell adhesion</keyword>
<feature type="domain" description="Laminin EGF-like" evidence="16">
    <location>
        <begin position="519"/>
        <end position="569"/>
    </location>
</feature>
<evidence type="ECO:0000313" key="20">
    <source>
        <dbReference type="EMBL" id="CAF3652385.1"/>
    </source>
</evidence>
<evidence type="ECO:0000256" key="8">
    <source>
        <dbReference type="ARBA" id="ARBA00023054"/>
    </source>
</evidence>
<evidence type="ECO:0000256" key="15">
    <source>
        <dbReference type="SAM" id="SignalP"/>
    </source>
</evidence>
<feature type="disulfide bond" evidence="12">
    <location>
        <begin position="871"/>
        <end position="883"/>
    </location>
</feature>
<dbReference type="PROSITE" id="PS51117">
    <property type="entry name" value="LAMININ_NTER"/>
    <property type="match status" value="1"/>
</dbReference>
<feature type="domain" description="Laminin EGF-like" evidence="16">
    <location>
        <begin position="823"/>
        <end position="870"/>
    </location>
</feature>
<feature type="disulfide bond" evidence="12">
    <location>
        <begin position="892"/>
        <end position="901"/>
    </location>
</feature>
<dbReference type="InterPro" id="IPR013015">
    <property type="entry name" value="Laminin_IV_B"/>
</dbReference>
<feature type="chain" id="PRO_5036223476" description="Laminin subunit beta-1" evidence="15">
    <location>
        <begin position="25"/>
        <end position="1844"/>
    </location>
</feature>
<dbReference type="GO" id="GO:0009888">
    <property type="term" value="P:tissue development"/>
    <property type="evidence" value="ECO:0007669"/>
    <property type="project" value="TreeGrafter"/>
</dbReference>
<feature type="signal peptide" evidence="15">
    <location>
        <begin position="1"/>
        <end position="24"/>
    </location>
</feature>
<feature type="domain" description="Laminin EGF-like" evidence="16">
    <location>
        <begin position="1133"/>
        <end position="1183"/>
    </location>
</feature>
<dbReference type="InterPro" id="IPR050440">
    <property type="entry name" value="Laminin/Netrin_ECM"/>
</dbReference>
<evidence type="ECO:0000256" key="14">
    <source>
        <dbReference type="SAM" id="MobiDB-lite"/>
    </source>
</evidence>
<evidence type="ECO:0000256" key="13">
    <source>
        <dbReference type="SAM" id="Coils"/>
    </source>
</evidence>
<keyword evidence="21" id="KW-1185">Reference proteome</keyword>
<dbReference type="CDD" id="cd00055">
    <property type="entry name" value="EGF_Lam"/>
    <property type="match status" value="12"/>
</dbReference>
<keyword evidence="3" id="KW-0272">Extracellular matrix</keyword>
<feature type="disulfide bond" evidence="12">
    <location>
        <begin position="1154"/>
        <end position="1163"/>
    </location>
</feature>
<comment type="caution">
    <text evidence="19">The sequence shown here is derived from an EMBL/GenBank/DDBJ whole genome shotgun (WGS) entry which is preliminary data.</text>
</comment>
<evidence type="ECO:0000256" key="7">
    <source>
        <dbReference type="ARBA" id="ARBA00022889"/>
    </source>
</evidence>
<evidence type="ECO:0008006" key="22">
    <source>
        <dbReference type="Google" id="ProtNLM"/>
    </source>
</evidence>
<evidence type="ECO:0000256" key="5">
    <source>
        <dbReference type="ARBA" id="ARBA00022737"/>
    </source>
</evidence>
<dbReference type="SMART" id="SM00180">
    <property type="entry name" value="EGF_Lam"/>
    <property type="match status" value="13"/>
</dbReference>
<name>A0A813XHD0_9BILA</name>
<dbReference type="Pfam" id="PF24973">
    <property type="entry name" value="EGF_LMN_ATRN"/>
    <property type="match status" value="2"/>
</dbReference>
<dbReference type="FunFam" id="2.10.25.10:FF:000090">
    <property type="entry name" value="laminin subunit alpha"/>
    <property type="match status" value="1"/>
</dbReference>
<dbReference type="Proteomes" id="UP000681722">
    <property type="component" value="Unassembled WGS sequence"/>
</dbReference>
<dbReference type="Pfam" id="PF21199">
    <property type="entry name" value="LAMININ_IV_B"/>
    <property type="match status" value="1"/>
</dbReference>
<feature type="disulfide bond" evidence="12">
    <location>
        <begin position="489"/>
        <end position="498"/>
    </location>
</feature>
<dbReference type="PANTHER" id="PTHR10574">
    <property type="entry name" value="NETRIN/LAMININ-RELATED"/>
    <property type="match status" value="1"/>
</dbReference>
<dbReference type="PROSITE" id="PS51116">
    <property type="entry name" value="LAMININ_IVB"/>
    <property type="match status" value="1"/>
</dbReference>
<comment type="caution">
    <text evidence="12">Lacks conserved residue(s) required for the propagation of feature annotation.</text>
</comment>
<dbReference type="PROSITE" id="PS01248">
    <property type="entry name" value="EGF_LAM_1"/>
    <property type="match status" value="5"/>
</dbReference>
<sequence>MMNNIRSLLARATILHVLLVQVYTQIDSNSNRTLTSSTARSAVANIESTLTSSANNFTYTTSLFNRRPSRPLNGSIRRRRPTTRRPLGIQQPDCDYGGCYPETGDLLIGREKNLYANSTCGLKQPERYCIIGNTKNISCDVCDIKMANKSHTIENIVTRYGQDSRLKWWQAENDVEQVYLQLNLEAEFVFTHLIMKFRTFRPKGMIIEKSSDYGKTWRIYTYFSSTCRTMFPYISTELPKSIDQIYCESRYSDETPSTGGEVIFRVLSPGMLGRRDPYSHAVQELIKITNLRINFTKLHTLGDNFLDTRQETTPKYYYAIYEMVVRGSCSCYGHAKRCAPTDEELKSNITSPGKVHGKCECTHNTKGMNCEQCLDLYNDRPWRPARTGQSNPCRLCECHGHAKQCRFDPTRYAQTNYTSGGICEECEHNTIGSRCEYCKDLFYKDSQLPITDPHVCKPCNCDAYGTRNKGSCVQYDDQRHSLHAGQCICKENVEGTRCDKCKVGYYNLDYNNPQGCQVCDCHPLGIIDKQCNTNSGLCQCKINVIGRRCDQCQENHYGLNMDEIDGCKPCNCYPGGSYSLQCDIQTGQCPCRDGMNGRQCDTPITGTYCAGLQFFTYEAELAKIDEKKAVIFSYDNPNEYRTWTGTSIVRIYEGGTIEFDVYHSMRTGYYDLIVRYLPATETWEDARILVIGQNRTQPTSDLCGINYEQVATVKLPAKKSFAELEKPLCLNENEHYKIQLQLRQYGHGKSERDPVVSIDSIVLIPRIEKLDEFAKQPLLLSDFETHQCKELTLTLTNTGELPEVCRKIICGISALIVGRTLPCDCDTTGSVSSLCNPLGGQCECKPYVIGLKCNMCMPGSYRFSPEGCTKCNCHNTGALNNLCDVTTGACYCRPNAHGRDCGDCSPGYWNFPNCQRCECNGHSELCDKNGVCIDCRDSTAGDHCERCADGYYGDARLGSTQICRPCYCPGDPGSTQQFGDSCVHDPYTQQVVCRCRAGYTGQKCTECAIAYYGNPAEQGGRCKSCECNNNVNVDDPDSCDRRTGACLKCLYNTGGRHCEQCRQGYYGDPLGPDKCQPCDCGIGGLDNNCNSKTGDCICKENVIDSNLGDNIVRRCSQCRDGYWGLGRGYCSSCNCDIDGSTGMICDKFTGQCPCKYNRGGLRCDQCPPGTYGDPLNPDIDCQPCQCSNDGSVNSQCDAVTGQCLCKIGVTGKYCDRCARGKYGLVPYCTNCGQCFGNWDNIIGNLTGQVNVFVDRLNSVEIHQIESITNGNLFQQTETLLDSVQNALGLKYSEYELEPYQQKYFQLNERLVKLSKSLNDDFIPNFQNQSKRFRFEEDVTRISNVVKETYTLTNSYKTQYDRLKHADLQSAGVSAKNIELQMKHIKDELNQLVIKIEQNLHYLQRLNQTLTNEKTYFQNQKLQEQVTNFSQIYTDINERYVKKGNVSEVICGNRGNNGVCDACGGEGCNDSSICTNSLSTQCSSSVHHILNDLLIEINDTQQTIEQKQNETNLIYTRYYEAEKDISLTLTKTINEWKRLKTLNDSLNLTQIRLDKSNIQIQTLEDLLKDPKPSDIQEIIEKILNMKITLTTPTLETLTNDIVKLVESTRISQQTDNENEKIRDATYKLDNAKNLENDLITYVRSFTAQTLGIKTLDNIIDNLNNQSIHINEIATETNQKMVELKSTVTQTEDLLQKAEKNLNSTKDRISQLVSIEQTFNSTIRNSIEVIAIETERNLKEFLPKYLDEFTQDLDILSTNFEAYTRDKQELPAETRTTAIRVRELNSNIKTLQDKIMKYNALRNFENSRLTMPLIQKFDELRNQARYARDQIKQSATHYVDCYRVER</sequence>
<feature type="disulfide bond" evidence="12">
    <location>
        <begin position="1061"/>
        <end position="1075"/>
    </location>
</feature>
<evidence type="ECO:0000313" key="21">
    <source>
        <dbReference type="Proteomes" id="UP000663829"/>
    </source>
</evidence>
<keyword evidence="5" id="KW-0677">Repeat</keyword>
<dbReference type="SMART" id="SM00136">
    <property type="entry name" value="LamNT"/>
    <property type="match status" value="1"/>
</dbReference>
<proteinExistence type="predicted"/>
<dbReference type="PANTHER" id="PTHR10574:SF375">
    <property type="entry name" value="LAMININ SUBUNIT BETA-1"/>
    <property type="match status" value="1"/>
</dbReference>
<evidence type="ECO:0000259" key="18">
    <source>
        <dbReference type="PROSITE" id="PS51117"/>
    </source>
</evidence>
<evidence type="ECO:0000256" key="2">
    <source>
        <dbReference type="ARBA" id="ARBA00022525"/>
    </source>
</evidence>
<dbReference type="GO" id="GO:0043256">
    <property type="term" value="C:laminin complex"/>
    <property type="evidence" value="ECO:0007669"/>
    <property type="project" value="TreeGrafter"/>
</dbReference>
<dbReference type="GO" id="GO:0009887">
    <property type="term" value="P:animal organ morphogenesis"/>
    <property type="evidence" value="ECO:0007669"/>
    <property type="project" value="TreeGrafter"/>
</dbReference>
<dbReference type="Pfam" id="PF00053">
    <property type="entry name" value="EGF_laminin"/>
    <property type="match status" value="11"/>
</dbReference>
<feature type="disulfide bond" evidence="12">
    <location>
        <begin position="1133"/>
        <end position="1145"/>
    </location>
</feature>
<feature type="disulfide bond" evidence="12">
    <location>
        <begin position="935"/>
        <end position="944"/>
    </location>
</feature>
<dbReference type="EMBL" id="CAJNOQ010001064">
    <property type="protein sequence ID" value="CAF0864862.1"/>
    <property type="molecule type" value="Genomic_DNA"/>
</dbReference>
<evidence type="ECO:0000256" key="1">
    <source>
        <dbReference type="ARBA" id="ARBA00004302"/>
    </source>
</evidence>
<organism evidence="19 21">
    <name type="scientific">Didymodactylos carnosus</name>
    <dbReference type="NCBI Taxonomy" id="1234261"/>
    <lineage>
        <taxon>Eukaryota</taxon>
        <taxon>Metazoa</taxon>
        <taxon>Spiralia</taxon>
        <taxon>Gnathifera</taxon>
        <taxon>Rotifera</taxon>
        <taxon>Eurotatoria</taxon>
        <taxon>Bdelloidea</taxon>
        <taxon>Philodinida</taxon>
        <taxon>Philodinidae</taxon>
        <taxon>Didymodactylos</taxon>
    </lineage>
</organism>
<evidence type="ECO:0000256" key="9">
    <source>
        <dbReference type="ARBA" id="ARBA00023157"/>
    </source>
</evidence>
<reference evidence="19" key="1">
    <citation type="submission" date="2021-02" db="EMBL/GenBank/DDBJ databases">
        <authorList>
            <person name="Nowell W R."/>
        </authorList>
    </citation>
    <scope>NUCLEOTIDE SEQUENCE</scope>
</reference>
<keyword evidence="10" id="KW-0325">Glycoprotein</keyword>
<keyword evidence="8 13" id="KW-0175">Coiled coil</keyword>
<feature type="disulfide bond" evidence="12">
    <location>
        <begin position="521"/>
        <end position="538"/>
    </location>
</feature>
<feature type="disulfide bond" evidence="12">
    <location>
        <begin position="1186"/>
        <end position="1203"/>
    </location>
</feature>
<keyword evidence="6" id="KW-0084">Basement membrane</keyword>
<feature type="domain" description="Laminin EGF-like" evidence="16">
    <location>
        <begin position="1025"/>
        <end position="1077"/>
    </location>
</feature>
<dbReference type="GO" id="GO:0007411">
    <property type="term" value="P:axon guidance"/>
    <property type="evidence" value="ECO:0007669"/>
    <property type="project" value="TreeGrafter"/>
</dbReference>
<feature type="disulfide bond" evidence="12">
    <location>
        <begin position="825"/>
        <end position="842"/>
    </location>
</feature>
<dbReference type="Gene3D" id="2.10.25.10">
    <property type="entry name" value="Laminin"/>
    <property type="match status" value="11"/>
</dbReference>
<dbReference type="FunFam" id="2.10.25.10:FF:000084">
    <property type="entry name" value="Laminin subunit alpha 3"/>
    <property type="match status" value="1"/>
</dbReference>
<evidence type="ECO:0000256" key="11">
    <source>
        <dbReference type="ARBA" id="ARBA00023292"/>
    </source>
</evidence>
<dbReference type="PROSITE" id="PS00022">
    <property type="entry name" value="EGF_1"/>
    <property type="match status" value="1"/>
</dbReference>
<feature type="disulfide bond" evidence="12">
    <location>
        <begin position="519"/>
        <end position="531"/>
    </location>
</feature>
<keyword evidence="11 12" id="KW-0424">Laminin EGF-like domain</keyword>
<dbReference type="FunFam" id="2.10.25.10:FF:000130">
    <property type="entry name" value="Laminin subunit beta 1"/>
    <property type="match status" value="1"/>
</dbReference>
<evidence type="ECO:0000259" key="17">
    <source>
        <dbReference type="PROSITE" id="PS51116"/>
    </source>
</evidence>
<protein>
    <recommendedName>
        <fullName evidence="22">Laminin subunit beta-1</fullName>
    </recommendedName>
</protein>
<keyword evidence="2" id="KW-0964">Secreted</keyword>
<evidence type="ECO:0000256" key="4">
    <source>
        <dbReference type="ARBA" id="ARBA00022729"/>
    </source>
</evidence>
<evidence type="ECO:0000313" key="19">
    <source>
        <dbReference type="EMBL" id="CAF0864862.1"/>
    </source>
</evidence>
<feature type="domain" description="Laminin EGF-like" evidence="16">
    <location>
        <begin position="917"/>
        <end position="965"/>
    </location>
</feature>
<accession>A0A813XHD0</accession>
<dbReference type="InterPro" id="IPR056863">
    <property type="entry name" value="LMN_ATRN_NET-like_EGF"/>
</dbReference>
<gene>
    <name evidence="19" type="ORF">GPM918_LOCUS6782</name>
    <name evidence="20" type="ORF">SRO942_LOCUS6782</name>
</gene>
<feature type="domain" description="Laminin EGF-like" evidence="16">
    <location>
        <begin position="459"/>
        <end position="518"/>
    </location>
</feature>
<dbReference type="GO" id="GO:0070831">
    <property type="term" value="P:basement membrane assembly"/>
    <property type="evidence" value="ECO:0007669"/>
    <property type="project" value="TreeGrafter"/>
</dbReference>
<dbReference type="Pfam" id="PF00055">
    <property type="entry name" value="Laminin_N"/>
    <property type="match status" value="1"/>
</dbReference>
<dbReference type="FunFam" id="2.10.25.10:FF:000138">
    <property type="entry name" value="Laminin subunit beta 1"/>
    <property type="match status" value="1"/>
</dbReference>
<feature type="domain" description="Laminin EGF-like" evidence="16">
    <location>
        <begin position="871"/>
        <end position="916"/>
    </location>
</feature>
<feature type="domain" description="Laminin N-terminal" evidence="18">
    <location>
        <begin position="95"/>
        <end position="328"/>
    </location>
</feature>
<evidence type="ECO:0000259" key="16">
    <source>
        <dbReference type="PROSITE" id="PS50027"/>
    </source>
</evidence>
<dbReference type="FunFam" id="2.10.25.10:FF:000082">
    <property type="entry name" value="Laminin subunit alpha 1"/>
    <property type="match status" value="1"/>
</dbReference>
<feature type="region of interest" description="Disordered" evidence="14">
    <location>
        <begin position="68"/>
        <end position="87"/>
    </location>
</feature>
<feature type="domain" description="Laminin EGF-like" evidence="16">
    <location>
        <begin position="1184"/>
        <end position="1230"/>
    </location>
</feature>
<feature type="disulfide bond" evidence="12">
    <location>
        <begin position="1049"/>
        <end position="1058"/>
    </location>
</feature>
<feature type="disulfide bond" evidence="12">
    <location>
        <begin position="1184"/>
        <end position="1196"/>
    </location>
</feature>
<evidence type="ECO:0000256" key="6">
    <source>
        <dbReference type="ARBA" id="ARBA00022869"/>
    </source>
</evidence>
<feature type="disulfide bond" evidence="12">
    <location>
        <begin position="1205"/>
        <end position="1214"/>
    </location>
</feature>
<keyword evidence="4 15" id="KW-0732">Signal</keyword>
<dbReference type="InterPro" id="IPR008211">
    <property type="entry name" value="Laminin_N"/>
</dbReference>
<dbReference type="Proteomes" id="UP000663829">
    <property type="component" value="Unassembled WGS sequence"/>
</dbReference>
<dbReference type="FunFam" id="2.10.25.10:FF:000065">
    <property type="entry name" value="Laminin subunit beta 1"/>
    <property type="match status" value="1"/>
</dbReference>
<evidence type="ECO:0000256" key="3">
    <source>
        <dbReference type="ARBA" id="ARBA00022530"/>
    </source>
</evidence>
<dbReference type="OrthoDB" id="5985440at2759"/>
<dbReference type="SMART" id="SM00181">
    <property type="entry name" value="EGF"/>
    <property type="match status" value="7"/>
</dbReference>
<dbReference type="PROSITE" id="PS50027">
    <property type="entry name" value="EGF_LAM_2"/>
    <property type="match status" value="8"/>
</dbReference>
<dbReference type="PRINTS" id="PR00011">
    <property type="entry name" value="EGFLAMININ"/>
</dbReference>
<dbReference type="Gene3D" id="2.60.120.260">
    <property type="entry name" value="Galactose-binding domain-like"/>
    <property type="match status" value="1"/>
</dbReference>
<feature type="domain" description="Laminin IV type B" evidence="17">
    <location>
        <begin position="609"/>
        <end position="817"/>
    </location>
</feature>
<dbReference type="FunFam" id="2.60.120.260:FF:000010">
    <property type="entry name" value="Laminin subunit beta 1"/>
    <property type="match status" value="1"/>
</dbReference>
<dbReference type="GO" id="GO:0034446">
    <property type="term" value="P:substrate adhesion-dependent cell spreading"/>
    <property type="evidence" value="ECO:0007669"/>
    <property type="project" value="TreeGrafter"/>
</dbReference>
<feature type="disulfide bond" evidence="12">
    <location>
        <begin position="540"/>
        <end position="549"/>
    </location>
</feature>
<evidence type="ECO:0000256" key="12">
    <source>
        <dbReference type="PROSITE-ProRule" id="PRU00460"/>
    </source>
</evidence>
<feature type="coiled-coil region" evidence="13">
    <location>
        <begin position="1679"/>
        <end position="1713"/>
    </location>
</feature>